<evidence type="ECO:0000256" key="4">
    <source>
        <dbReference type="ARBA" id="ARBA00023157"/>
    </source>
</evidence>
<dbReference type="InterPro" id="IPR012336">
    <property type="entry name" value="Thioredoxin-like_fold"/>
</dbReference>
<accession>A0ABY5E2G4</accession>
<keyword evidence="9" id="KW-1185">Reference proteome</keyword>
<keyword evidence="6" id="KW-0812">Transmembrane</keyword>
<proteinExistence type="inferred from homology"/>
<dbReference type="PANTHER" id="PTHR13887:SF14">
    <property type="entry name" value="DISULFIDE BOND FORMATION PROTEIN D"/>
    <property type="match status" value="1"/>
</dbReference>
<keyword evidence="6" id="KW-1133">Transmembrane helix</keyword>
<name>A0ABY5E2G4_9BACT</name>
<keyword evidence="5" id="KW-0676">Redox-active center</keyword>
<sequence length="213" mass="24299">MQNKKVVIILVVALLAIFFVSGYVYNNMQKQKELEKVQNNNTSLVRPHSYIDGKKDAKVELVEFLDPACGTCALFHPYVKEIKKQNGDDIKIVYRYAPFHEGSDKVVKLLEAAKEQGKFNELLELLFVTQKYWVKHHVVQYDIVEKIAEKSGLIDMVVAKEFVKNPKLDEIIKQDLADAKALGANKTPSFFVNSKPLEDFGLEQLIELINSEL</sequence>
<evidence type="ECO:0000256" key="3">
    <source>
        <dbReference type="ARBA" id="ARBA00023002"/>
    </source>
</evidence>
<evidence type="ECO:0000313" key="8">
    <source>
        <dbReference type="EMBL" id="UTJ05320.1"/>
    </source>
</evidence>
<keyword evidence="2" id="KW-0732">Signal</keyword>
<evidence type="ECO:0000256" key="5">
    <source>
        <dbReference type="ARBA" id="ARBA00023284"/>
    </source>
</evidence>
<keyword evidence="4" id="KW-1015">Disulfide bond</keyword>
<dbReference type="InterPro" id="IPR036249">
    <property type="entry name" value="Thioredoxin-like_sf"/>
</dbReference>
<keyword evidence="3" id="KW-0560">Oxidoreductase</keyword>
<evidence type="ECO:0000259" key="7">
    <source>
        <dbReference type="PROSITE" id="PS51352"/>
    </source>
</evidence>
<dbReference type="EMBL" id="CP100595">
    <property type="protein sequence ID" value="UTJ05320.1"/>
    <property type="molecule type" value="Genomic_DNA"/>
</dbReference>
<organism evidence="8 9">
    <name type="scientific">Arcobacter roscoffensis</name>
    <dbReference type="NCBI Taxonomy" id="2961520"/>
    <lineage>
        <taxon>Bacteria</taxon>
        <taxon>Pseudomonadati</taxon>
        <taxon>Campylobacterota</taxon>
        <taxon>Epsilonproteobacteria</taxon>
        <taxon>Campylobacterales</taxon>
        <taxon>Arcobacteraceae</taxon>
        <taxon>Arcobacter</taxon>
    </lineage>
</organism>
<dbReference type="PROSITE" id="PS51352">
    <property type="entry name" value="THIOREDOXIN_2"/>
    <property type="match status" value="1"/>
</dbReference>
<dbReference type="Proteomes" id="UP001060012">
    <property type="component" value="Chromosome"/>
</dbReference>
<keyword evidence="6" id="KW-0472">Membrane</keyword>
<comment type="similarity">
    <text evidence="1">Belongs to the thioredoxin family. DsbA subfamily.</text>
</comment>
<protein>
    <submittedName>
        <fullName evidence="8">DsbA family protein</fullName>
    </submittedName>
</protein>
<evidence type="ECO:0000313" key="9">
    <source>
        <dbReference type="Proteomes" id="UP001060012"/>
    </source>
</evidence>
<dbReference type="Gene3D" id="3.40.30.10">
    <property type="entry name" value="Glutaredoxin"/>
    <property type="match status" value="1"/>
</dbReference>
<feature type="transmembrane region" description="Helical" evidence="6">
    <location>
        <begin position="6"/>
        <end position="26"/>
    </location>
</feature>
<evidence type="ECO:0000256" key="6">
    <source>
        <dbReference type="SAM" id="Phobius"/>
    </source>
</evidence>
<dbReference type="SUPFAM" id="SSF52833">
    <property type="entry name" value="Thioredoxin-like"/>
    <property type="match status" value="1"/>
</dbReference>
<reference evidence="8" key="1">
    <citation type="submission" date="2022-07" db="EMBL/GenBank/DDBJ databases">
        <title>Arcobacter roscoffensis sp. nov., a marine bacterium isolated from coastal seawater collected from Roscoff, France.</title>
        <authorList>
            <person name="Pascual J."/>
            <person name="Lepeaux C."/>
            <person name="Methner A."/>
            <person name="Overmann J."/>
        </authorList>
    </citation>
    <scope>NUCLEOTIDE SEQUENCE</scope>
    <source>
        <strain evidence="8">ARW1-2F2</strain>
    </source>
</reference>
<dbReference type="InterPro" id="IPR013766">
    <property type="entry name" value="Thioredoxin_domain"/>
</dbReference>
<feature type="domain" description="Thioredoxin" evidence="7">
    <location>
        <begin position="25"/>
        <end position="181"/>
    </location>
</feature>
<gene>
    <name evidence="8" type="ORF">NJU99_08570</name>
</gene>
<dbReference type="PANTHER" id="PTHR13887">
    <property type="entry name" value="GLUTATHIONE S-TRANSFERASE KAPPA"/>
    <property type="match status" value="1"/>
</dbReference>
<dbReference type="Pfam" id="PF13462">
    <property type="entry name" value="Thioredoxin_4"/>
    <property type="match status" value="1"/>
</dbReference>
<evidence type="ECO:0000256" key="1">
    <source>
        <dbReference type="ARBA" id="ARBA00005791"/>
    </source>
</evidence>
<evidence type="ECO:0000256" key="2">
    <source>
        <dbReference type="ARBA" id="ARBA00022729"/>
    </source>
</evidence>
<dbReference type="RefSeq" id="WP_254575501.1">
    <property type="nucleotide sequence ID" value="NZ_CP100595.1"/>
</dbReference>